<sequence>MTGINQRLESKPIFTAQSYLRYQGDKFNSRFDANCYIHITRKLDTHDLGRGRGKDDEAENDTLISALSQLPRGALVIGIESDGLFMPSEQREIAAHIPEAQLVLIPSPDGHDGFLLEFEVINEHIVDFLKKKLPSIYEGDVAPPFEGAGEFGIKKTSTFGEAEADVDVTRW</sequence>
<dbReference type="Gene3D" id="3.40.50.1820">
    <property type="entry name" value="alpha/beta hydrolase"/>
    <property type="match status" value="1"/>
</dbReference>
<dbReference type="SUPFAM" id="SSF53474">
    <property type="entry name" value="alpha/beta-Hydrolases"/>
    <property type="match status" value="1"/>
</dbReference>
<protein>
    <submittedName>
        <fullName evidence="1">Homoserine O-acetyltransferase</fullName>
        <ecNumber evidence="1">2.3.1.31</ecNumber>
    </submittedName>
</protein>
<dbReference type="PANTHER" id="PTHR32268:SF11">
    <property type="entry name" value="HOMOSERINE O-ACETYLTRANSFERASE"/>
    <property type="match status" value="1"/>
</dbReference>
<dbReference type="EC" id="2.3.1.31" evidence="1"/>
<evidence type="ECO:0000313" key="2">
    <source>
        <dbReference type="Proteomes" id="UP000012065"/>
    </source>
</evidence>
<comment type="caution">
    <text evidence="1">The sequence shown here is derived from an EMBL/GenBank/DDBJ whole genome shotgun (WGS) entry which is preliminary data.</text>
</comment>
<evidence type="ECO:0000313" key="1">
    <source>
        <dbReference type="EMBL" id="CCO26159.1"/>
    </source>
</evidence>
<name>M5BIE1_THACB</name>
<gene>
    <name evidence="1" type="ORF">BN14_00176</name>
</gene>
<dbReference type="GO" id="GO:0009086">
    <property type="term" value="P:methionine biosynthetic process"/>
    <property type="evidence" value="ECO:0007669"/>
    <property type="project" value="TreeGrafter"/>
</dbReference>
<proteinExistence type="predicted"/>
<dbReference type="Proteomes" id="UP000012065">
    <property type="component" value="Unassembled WGS sequence"/>
</dbReference>
<dbReference type="PANTHER" id="PTHR32268">
    <property type="entry name" value="HOMOSERINE O-ACETYLTRANSFERASE"/>
    <property type="match status" value="1"/>
</dbReference>
<reference evidence="1 2" key="1">
    <citation type="journal article" date="2013" name="J. Biotechnol.">
        <title>Establishment and interpretation of the genome sequence of the phytopathogenic fungus Rhizoctonia solani AG1-IB isolate 7/3/14.</title>
        <authorList>
            <person name="Wibberg D.W."/>
            <person name="Jelonek L.J."/>
            <person name="Rupp O.R."/>
            <person name="Hennig M.H."/>
            <person name="Eikmeyer F.E."/>
            <person name="Goesmann A.G."/>
            <person name="Hartmann A.H."/>
            <person name="Borriss R.B."/>
            <person name="Grosch R.G."/>
            <person name="Puehler A.P."/>
            <person name="Schlueter A.S."/>
        </authorList>
    </citation>
    <scope>NUCLEOTIDE SEQUENCE [LARGE SCALE GENOMIC DNA]</scope>
    <source>
        <strain evidence="2">AG1-IB / isolate 7/3/14</strain>
    </source>
</reference>
<keyword evidence="1" id="KW-0808">Transferase</keyword>
<dbReference type="HOGENOM" id="CLU_118391_0_0_1"/>
<dbReference type="GO" id="GO:0004414">
    <property type="term" value="F:homoserine O-acetyltransferase activity"/>
    <property type="evidence" value="ECO:0007669"/>
    <property type="project" value="UniProtKB-EC"/>
</dbReference>
<dbReference type="AlphaFoldDB" id="M5BIE1"/>
<dbReference type="EMBL" id="CAOJ01000203">
    <property type="protein sequence ID" value="CCO26159.1"/>
    <property type="molecule type" value="Genomic_DNA"/>
</dbReference>
<accession>M5BIE1</accession>
<dbReference type="GO" id="GO:0009092">
    <property type="term" value="P:homoserine metabolic process"/>
    <property type="evidence" value="ECO:0007669"/>
    <property type="project" value="TreeGrafter"/>
</dbReference>
<dbReference type="InterPro" id="IPR008220">
    <property type="entry name" value="HAT_MetX-like"/>
</dbReference>
<organism evidence="1 2">
    <name type="scientific">Thanatephorus cucumeris (strain AG1-IB / isolate 7/3/14)</name>
    <name type="common">Lettuce bottom rot fungus</name>
    <name type="synonym">Rhizoctonia solani</name>
    <dbReference type="NCBI Taxonomy" id="1108050"/>
    <lineage>
        <taxon>Eukaryota</taxon>
        <taxon>Fungi</taxon>
        <taxon>Dikarya</taxon>
        <taxon>Basidiomycota</taxon>
        <taxon>Agaricomycotina</taxon>
        <taxon>Agaricomycetes</taxon>
        <taxon>Cantharellales</taxon>
        <taxon>Ceratobasidiaceae</taxon>
        <taxon>Rhizoctonia</taxon>
        <taxon>Rhizoctonia solani AG-1</taxon>
    </lineage>
</organism>
<dbReference type="InterPro" id="IPR029058">
    <property type="entry name" value="AB_hydrolase_fold"/>
</dbReference>
<keyword evidence="1" id="KW-0012">Acyltransferase</keyword>